<keyword evidence="5" id="KW-1185">Reference proteome</keyword>
<gene>
    <name evidence="4" type="primary">g5674</name>
    <name evidence="4" type="ORF">VP750_LOCUS4858</name>
</gene>
<evidence type="ECO:0000259" key="3">
    <source>
        <dbReference type="PROSITE" id="PS51186"/>
    </source>
</evidence>
<dbReference type="Gene3D" id="3.40.630.30">
    <property type="match status" value="1"/>
</dbReference>
<evidence type="ECO:0000313" key="5">
    <source>
        <dbReference type="Proteomes" id="UP001497392"/>
    </source>
</evidence>
<name>A0ABP1FVP7_9CHLO</name>
<organism evidence="4 5">
    <name type="scientific">Coccomyxa viridis</name>
    <dbReference type="NCBI Taxonomy" id="1274662"/>
    <lineage>
        <taxon>Eukaryota</taxon>
        <taxon>Viridiplantae</taxon>
        <taxon>Chlorophyta</taxon>
        <taxon>core chlorophytes</taxon>
        <taxon>Trebouxiophyceae</taxon>
        <taxon>Trebouxiophyceae incertae sedis</taxon>
        <taxon>Coccomyxaceae</taxon>
        <taxon>Coccomyxa</taxon>
    </lineage>
</organism>
<keyword evidence="1" id="KW-0808">Transferase</keyword>
<evidence type="ECO:0000256" key="2">
    <source>
        <dbReference type="ARBA" id="ARBA00023315"/>
    </source>
</evidence>
<proteinExistence type="predicted"/>
<reference evidence="4 5" key="1">
    <citation type="submission" date="2024-06" db="EMBL/GenBank/DDBJ databases">
        <authorList>
            <person name="Kraege A."/>
            <person name="Thomma B."/>
        </authorList>
    </citation>
    <scope>NUCLEOTIDE SEQUENCE [LARGE SCALE GENOMIC DNA]</scope>
</reference>
<evidence type="ECO:0000256" key="1">
    <source>
        <dbReference type="ARBA" id="ARBA00022679"/>
    </source>
</evidence>
<dbReference type="SUPFAM" id="SSF55729">
    <property type="entry name" value="Acyl-CoA N-acyltransferases (Nat)"/>
    <property type="match status" value="1"/>
</dbReference>
<dbReference type="InterPro" id="IPR051635">
    <property type="entry name" value="SNAT-like"/>
</dbReference>
<dbReference type="InterPro" id="IPR000182">
    <property type="entry name" value="GNAT_dom"/>
</dbReference>
<protein>
    <submittedName>
        <fullName evidence="4">G5674 protein</fullName>
    </submittedName>
</protein>
<dbReference type="PANTHER" id="PTHR10908">
    <property type="entry name" value="SEROTONIN N-ACETYLTRANSFERASE"/>
    <property type="match status" value="1"/>
</dbReference>
<dbReference type="Proteomes" id="UP001497392">
    <property type="component" value="Unassembled WGS sequence"/>
</dbReference>
<dbReference type="CDD" id="cd04301">
    <property type="entry name" value="NAT_SF"/>
    <property type="match status" value="1"/>
</dbReference>
<dbReference type="InterPro" id="IPR016181">
    <property type="entry name" value="Acyl_CoA_acyltransferase"/>
</dbReference>
<dbReference type="EMBL" id="CAXHTA020000008">
    <property type="protein sequence ID" value="CAL5223199.1"/>
    <property type="molecule type" value="Genomic_DNA"/>
</dbReference>
<evidence type="ECO:0000313" key="4">
    <source>
        <dbReference type="EMBL" id="CAL5223199.1"/>
    </source>
</evidence>
<dbReference type="PANTHER" id="PTHR10908:SF0">
    <property type="entry name" value="SEROTONIN N-ACETYLTRANSFERASE"/>
    <property type="match status" value="1"/>
</dbReference>
<feature type="domain" description="N-acetyltransferase" evidence="3">
    <location>
        <begin position="1"/>
        <end position="138"/>
    </location>
</feature>
<comment type="caution">
    <text evidence="4">The sequence shown here is derived from an EMBL/GenBank/DDBJ whole genome shotgun (WGS) entry which is preliminary data.</text>
</comment>
<sequence length="138" mass="15223">MVAMKLDGNLNLRTSPLASDGLAILGRPASLIGYLCGSLSAAGKLTHESMHTHDPQGEMYCIHSVCVDPAYRGMGLAKWMLDAHRQQWLPVLLPRVKTRSLICKQDQIGLFMSAGFELVGPSDIKRGKRQGYEMRQVL</sequence>
<dbReference type="Pfam" id="PF00583">
    <property type="entry name" value="Acetyltransf_1"/>
    <property type="match status" value="1"/>
</dbReference>
<dbReference type="PROSITE" id="PS51186">
    <property type="entry name" value="GNAT"/>
    <property type="match status" value="1"/>
</dbReference>
<accession>A0ABP1FVP7</accession>
<keyword evidence="2" id="KW-0012">Acyltransferase</keyword>